<proteinExistence type="predicted"/>
<evidence type="ECO:0000313" key="2">
    <source>
        <dbReference type="EMBL" id="MPC46760.1"/>
    </source>
</evidence>
<dbReference type="EMBL" id="VSRR010007364">
    <property type="protein sequence ID" value="MPC46760.1"/>
    <property type="molecule type" value="Genomic_DNA"/>
</dbReference>
<name>A0A5B7FGT6_PORTR</name>
<comment type="caution">
    <text evidence="2">The sequence shown here is derived from an EMBL/GenBank/DDBJ whole genome shotgun (WGS) entry which is preliminary data.</text>
</comment>
<dbReference type="AlphaFoldDB" id="A0A5B7FGT6"/>
<evidence type="ECO:0000256" key="1">
    <source>
        <dbReference type="SAM" id="MobiDB-lite"/>
    </source>
</evidence>
<feature type="region of interest" description="Disordered" evidence="1">
    <location>
        <begin position="26"/>
        <end position="62"/>
    </location>
</feature>
<sequence>MSPAGATPLSDGKECVTLPEPWASSGARLAQEHHSPNRITPDPLLGSASRTLFEDPSQEDSSQGALMPCVISLLALSSANTLPASLRQI</sequence>
<organism evidence="2 3">
    <name type="scientific">Portunus trituberculatus</name>
    <name type="common">Swimming crab</name>
    <name type="synonym">Neptunus trituberculatus</name>
    <dbReference type="NCBI Taxonomy" id="210409"/>
    <lineage>
        <taxon>Eukaryota</taxon>
        <taxon>Metazoa</taxon>
        <taxon>Ecdysozoa</taxon>
        <taxon>Arthropoda</taxon>
        <taxon>Crustacea</taxon>
        <taxon>Multicrustacea</taxon>
        <taxon>Malacostraca</taxon>
        <taxon>Eumalacostraca</taxon>
        <taxon>Eucarida</taxon>
        <taxon>Decapoda</taxon>
        <taxon>Pleocyemata</taxon>
        <taxon>Brachyura</taxon>
        <taxon>Eubrachyura</taxon>
        <taxon>Portunoidea</taxon>
        <taxon>Portunidae</taxon>
        <taxon>Portuninae</taxon>
        <taxon>Portunus</taxon>
    </lineage>
</organism>
<keyword evidence="3" id="KW-1185">Reference proteome</keyword>
<evidence type="ECO:0000313" key="3">
    <source>
        <dbReference type="Proteomes" id="UP000324222"/>
    </source>
</evidence>
<reference evidence="2 3" key="1">
    <citation type="submission" date="2019-05" db="EMBL/GenBank/DDBJ databases">
        <title>Another draft genome of Portunus trituberculatus and its Hox gene families provides insights of decapod evolution.</title>
        <authorList>
            <person name="Jeong J.-H."/>
            <person name="Song I."/>
            <person name="Kim S."/>
            <person name="Choi T."/>
            <person name="Kim D."/>
            <person name="Ryu S."/>
            <person name="Kim W."/>
        </authorList>
    </citation>
    <scope>NUCLEOTIDE SEQUENCE [LARGE SCALE GENOMIC DNA]</scope>
    <source>
        <tissue evidence="2">Muscle</tissue>
    </source>
</reference>
<protein>
    <submittedName>
        <fullName evidence="2">Uncharacterized protein</fullName>
    </submittedName>
</protein>
<gene>
    <name evidence="2" type="ORF">E2C01_040486</name>
</gene>
<dbReference type="Proteomes" id="UP000324222">
    <property type="component" value="Unassembled WGS sequence"/>
</dbReference>
<accession>A0A5B7FGT6</accession>